<evidence type="ECO:0000313" key="6">
    <source>
        <dbReference type="Proteomes" id="UP000230842"/>
    </source>
</evidence>
<keyword evidence="6" id="KW-1185">Reference proteome</keyword>
<dbReference type="EMBL" id="PGEZ01000003">
    <property type="protein sequence ID" value="PJJ48273.1"/>
    <property type="molecule type" value="Genomic_DNA"/>
</dbReference>
<evidence type="ECO:0000256" key="1">
    <source>
        <dbReference type="PIRSR" id="PIRSR601952-2"/>
    </source>
</evidence>
<keyword evidence="2" id="KW-1015">Disulfide bond</keyword>
<feature type="binding site" evidence="1">
    <location>
        <position position="111"/>
    </location>
    <ligand>
        <name>Mg(2+)</name>
        <dbReference type="ChEBI" id="CHEBI:18420"/>
    </ligand>
</feature>
<feature type="signal peptide" evidence="4">
    <location>
        <begin position="1"/>
        <end position="23"/>
    </location>
</feature>
<feature type="chain" id="PRO_5014812351" evidence="4">
    <location>
        <begin position="24"/>
        <end position="336"/>
    </location>
</feature>
<dbReference type="SMART" id="SM00098">
    <property type="entry name" value="alkPPc"/>
    <property type="match status" value="1"/>
</dbReference>
<organism evidence="5 6">
    <name type="scientific">Mumia flava</name>
    <dbReference type="NCBI Taxonomy" id="1348852"/>
    <lineage>
        <taxon>Bacteria</taxon>
        <taxon>Bacillati</taxon>
        <taxon>Actinomycetota</taxon>
        <taxon>Actinomycetes</taxon>
        <taxon>Propionibacteriales</taxon>
        <taxon>Nocardioidaceae</taxon>
        <taxon>Mumia</taxon>
    </lineage>
</organism>
<evidence type="ECO:0000256" key="3">
    <source>
        <dbReference type="RuleBase" id="RU003946"/>
    </source>
</evidence>
<sequence>MLGVIGAGLLAVVLTSPSLPSTAATTPSADHVVVLVGPGITDTDLAAARTSAYGVDGSLPGVDAAATSDDAAVLRFAVGAGGSEPAATSPLVRARRAGLATGIVTVGSVADPAGSLGALEVGVAACTAPSATSAVCPSDAREHGGEGSAVEQLIDLRPDVVLGGGADAFDDDATVGIWGDVAIRQQASDRGYTVVDDAAGLRGVSSADQHRPVLGLFAPGPVEVADGRADGSAGCDVATAPADDVPSVAEMTAQASALLEQHDRSYLQVIGPALRPRSGYVDECRRIAATLAFDEAVQEALVAAESGPPTRVIVVLGSAGAASDVVGARVDRLLGI</sequence>
<feature type="disulfide bond" evidence="2">
    <location>
        <begin position="235"/>
        <end position="284"/>
    </location>
</feature>
<dbReference type="SUPFAM" id="SSF53649">
    <property type="entry name" value="Alkaline phosphatase-like"/>
    <property type="match status" value="1"/>
</dbReference>
<comment type="similarity">
    <text evidence="3">Belongs to the alkaline phosphatase family.</text>
</comment>
<dbReference type="Gene3D" id="3.40.720.10">
    <property type="entry name" value="Alkaline Phosphatase, subunit A"/>
    <property type="match status" value="1"/>
</dbReference>
<evidence type="ECO:0000313" key="5">
    <source>
        <dbReference type="EMBL" id="PJJ48273.1"/>
    </source>
</evidence>
<dbReference type="GO" id="GO:0016791">
    <property type="term" value="F:phosphatase activity"/>
    <property type="evidence" value="ECO:0007669"/>
    <property type="project" value="InterPro"/>
</dbReference>
<dbReference type="InterPro" id="IPR017850">
    <property type="entry name" value="Alkaline_phosphatase_core_sf"/>
</dbReference>
<keyword evidence="4" id="KW-0732">Signal</keyword>
<comment type="caution">
    <text evidence="5">The sequence shown here is derived from an EMBL/GenBank/DDBJ whole genome shotgun (WGS) entry which is preliminary data.</text>
</comment>
<name>A0A2M9ARL3_9ACTN</name>
<dbReference type="GO" id="GO:0046872">
    <property type="term" value="F:metal ion binding"/>
    <property type="evidence" value="ECO:0007669"/>
    <property type="project" value="UniProtKB-KW"/>
</dbReference>
<dbReference type="Proteomes" id="UP000230842">
    <property type="component" value="Unassembled WGS sequence"/>
</dbReference>
<reference evidence="5 6" key="1">
    <citation type="submission" date="2017-11" db="EMBL/GenBank/DDBJ databases">
        <title>Genomic Encyclopedia of Archaeal and Bacterial Type Strains, Phase II (KMG-II): From Individual Species to Whole Genera.</title>
        <authorList>
            <person name="Goeker M."/>
        </authorList>
    </citation>
    <scope>NUCLEOTIDE SEQUENCE [LARGE SCALE GENOMIC DNA]</scope>
    <source>
        <strain evidence="5 6">DSM 27763</strain>
    </source>
</reference>
<evidence type="ECO:0000256" key="4">
    <source>
        <dbReference type="SAM" id="SignalP"/>
    </source>
</evidence>
<dbReference type="PRINTS" id="PR00113">
    <property type="entry name" value="ALKPHPHTASE"/>
</dbReference>
<feature type="disulfide bond" evidence="2">
    <location>
        <begin position="126"/>
        <end position="136"/>
    </location>
</feature>
<dbReference type="AlphaFoldDB" id="A0A2M9ARL3"/>
<keyword evidence="1" id="KW-0460">Magnesium</keyword>
<keyword evidence="1" id="KW-0479">Metal-binding</keyword>
<evidence type="ECO:0000256" key="2">
    <source>
        <dbReference type="PIRSR" id="PIRSR601952-3"/>
    </source>
</evidence>
<accession>A0A2M9ARL3</accession>
<protein>
    <submittedName>
        <fullName evidence="5">Alkaline phosphatase</fullName>
    </submittedName>
</protein>
<dbReference type="Pfam" id="PF00245">
    <property type="entry name" value="Alk_phosphatase"/>
    <property type="match status" value="1"/>
</dbReference>
<proteinExistence type="inferred from homology"/>
<gene>
    <name evidence="5" type="ORF">CLV56_3977</name>
</gene>
<dbReference type="InterPro" id="IPR001952">
    <property type="entry name" value="Alkaline_phosphatase"/>
</dbReference>
<comment type="cofactor">
    <cofactor evidence="1">
        <name>Mg(2+)</name>
        <dbReference type="ChEBI" id="CHEBI:18420"/>
    </cofactor>
    <text evidence="1">Binds 1 Mg(2+) ion.</text>
</comment>